<protein>
    <submittedName>
        <fullName evidence="1">Uncharacterized protein</fullName>
    </submittedName>
</protein>
<sequence>MQQRVCPNQLYMFDPGSKFFCQSVSRSALSGSLKLNHTFNAKKFHPACWAEVRGTVGSVPSARDGHSATVLEDAMFIFGGFDDVVSFFTLIVTSVMRSSSPINNEYFRALISMFIAILITNEIMFLSYSEVIFKYRC</sequence>
<accession>A0A183LP24</accession>
<name>A0A183LP24_9TREM</name>
<dbReference type="Gene3D" id="2.120.10.80">
    <property type="entry name" value="Kelch-type beta propeller"/>
    <property type="match status" value="1"/>
</dbReference>
<dbReference type="SUPFAM" id="SSF117281">
    <property type="entry name" value="Kelch motif"/>
    <property type="match status" value="1"/>
</dbReference>
<evidence type="ECO:0000313" key="1">
    <source>
        <dbReference type="EMBL" id="VDO66657.1"/>
    </source>
</evidence>
<evidence type="ECO:0000313" key="2">
    <source>
        <dbReference type="Proteomes" id="UP000277204"/>
    </source>
</evidence>
<proteinExistence type="predicted"/>
<dbReference type="EMBL" id="UZAI01001931">
    <property type="protein sequence ID" value="VDO66657.1"/>
    <property type="molecule type" value="Genomic_DNA"/>
</dbReference>
<dbReference type="AlphaFoldDB" id="A0A183LP24"/>
<organism evidence="1 2">
    <name type="scientific">Schistosoma margrebowiei</name>
    <dbReference type="NCBI Taxonomy" id="48269"/>
    <lineage>
        <taxon>Eukaryota</taxon>
        <taxon>Metazoa</taxon>
        <taxon>Spiralia</taxon>
        <taxon>Lophotrochozoa</taxon>
        <taxon>Platyhelminthes</taxon>
        <taxon>Trematoda</taxon>
        <taxon>Digenea</taxon>
        <taxon>Strigeidida</taxon>
        <taxon>Schistosomatoidea</taxon>
        <taxon>Schistosomatidae</taxon>
        <taxon>Schistosoma</taxon>
    </lineage>
</organism>
<keyword evidence="2" id="KW-1185">Reference proteome</keyword>
<dbReference type="Proteomes" id="UP000277204">
    <property type="component" value="Unassembled WGS sequence"/>
</dbReference>
<gene>
    <name evidence="1" type="ORF">SMRZ_LOCUS5549</name>
</gene>
<dbReference type="InterPro" id="IPR015915">
    <property type="entry name" value="Kelch-typ_b-propeller"/>
</dbReference>
<reference evidence="1 2" key="1">
    <citation type="submission" date="2018-11" db="EMBL/GenBank/DDBJ databases">
        <authorList>
            <consortium name="Pathogen Informatics"/>
        </authorList>
    </citation>
    <scope>NUCLEOTIDE SEQUENCE [LARGE SCALE GENOMIC DNA]</scope>
    <source>
        <strain evidence="1 2">Zambia</strain>
    </source>
</reference>
<dbReference type="STRING" id="48269.A0A183LP24"/>